<dbReference type="InterPro" id="IPR053146">
    <property type="entry name" value="QDO-like"/>
</dbReference>
<dbReference type="Pfam" id="PF07883">
    <property type="entry name" value="Cupin_2"/>
    <property type="match status" value="1"/>
</dbReference>
<dbReference type="Proteomes" id="UP000243904">
    <property type="component" value="Chromosome I"/>
</dbReference>
<dbReference type="SUPFAM" id="SSF51182">
    <property type="entry name" value="RmlC-like cupins"/>
    <property type="match status" value="1"/>
</dbReference>
<dbReference type="EMBL" id="LT629750">
    <property type="protein sequence ID" value="SDS97947.1"/>
    <property type="molecule type" value="Genomic_DNA"/>
</dbReference>
<dbReference type="PANTHER" id="PTHR36440">
    <property type="entry name" value="PUTATIVE (AFU_ORTHOLOGUE AFUA_8G07350)-RELATED"/>
    <property type="match status" value="1"/>
</dbReference>
<reference evidence="3" key="1">
    <citation type="submission" date="2016-10" db="EMBL/GenBank/DDBJ databases">
        <authorList>
            <person name="Varghese N."/>
            <person name="Submissions S."/>
        </authorList>
    </citation>
    <scope>NUCLEOTIDE SEQUENCE [LARGE SCALE GENOMIC DNA]</scope>
    <source>
        <strain evidence="3">GAS369</strain>
    </source>
</reference>
<dbReference type="RefSeq" id="WP_146688436.1">
    <property type="nucleotide sequence ID" value="NZ_LT629750.1"/>
</dbReference>
<dbReference type="InterPro" id="IPR014710">
    <property type="entry name" value="RmlC-like_jellyroll"/>
</dbReference>
<organism evidence="2 3">
    <name type="scientific">Bradyrhizobium canariense</name>
    <dbReference type="NCBI Taxonomy" id="255045"/>
    <lineage>
        <taxon>Bacteria</taxon>
        <taxon>Pseudomonadati</taxon>
        <taxon>Pseudomonadota</taxon>
        <taxon>Alphaproteobacteria</taxon>
        <taxon>Hyphomicrobiales</taxon>
        <taxon>Nitrobacteraceae</taxon>
        <taxon>Bradyrhizobium</taxon>
    </lineage>
</organism>
<proteinExistence type="predicted"/>
<dbReference type="AlphaFoldDB" id="A0A1H1WKW3"/>
<dbReference type="InterPro" id="IPR013096">
    <property type="entry name" value="Cupin_2"/>
</dbReference>
<protein>
    <submittedName>
        <fullName evidence="2">Cupin domain protein</fullName>
    </submittedName>
</protein>
<name>A0A1H1WKW3_9BRAD</name>
<evidence type="ECO:0000313" key="3">
    <source>
        <dbReference type="Proteomes" id="UP000243904"/>
    </source>
</evidence>
<keyword evidence="3" id="KW-1185">Reference proteome</keyword>
<accession>A0A1H1WKW3</accession>
<feature type="domain" description="Cupin type-2" evidence="1">
    <location>
        <begin position="45"/>
        <end position="106"/>
    </location>
</feature>
<dbReference type="Gene3D" id="2.60.120.10">
    <property type="entry name" value="Jelly Rolls"/>
    <property type="match status" value="1"/>
</dbReference>
<dbReference type="PANTHER" id="PTHR36440:SF1">
    <property type="entry name" value="PUTATIVE (AFU_ORTHOLOGUE AFUA_8G07350)-RELATED"/>
    <property type="match status" value="1"/>
</dbReference>
<evidence type="ECO:0000259" key="1">
    <source>
        <dbReference type="Pfam" id="PF07883"/>
    </source>
</evidence>
<dbReference type="InterPro" id="IPR011051">
    <property type="entry name" value="RmlC_Cupin_sf"/>
</dbReference>
<sequence>MTFSPWQSRFGEDSIQIPAIGLELRVRLPNRVSGGTLEMIETINAPGFGPPLHRHPETEVFRVLKGRYLFQVDDRHFLAEAGDVISVPGGAAHAFVNVTDTPAEQLILILPGIDAAAFFTGLGEIMKSGIPTSDVLNTFGQRWNVEFLGPPLRKDF</sequence>
<gene>
    <name evidence="2" type="ORF">SAMN05444158_3909</name>
</gene>
<evidence type="ECO:0000313" key="2">
    <source>
        <dbReference type="EMBL" id="SDS97947.1"/>
    </source>
</evidence>